<dbReference type="SUPFAM" id="SSF51215">
    <property type="entry name" value="Regulatory protein AraC"/>
    <property type="match status" value="1"/>
</dbReference>
<dbReference type="NCBIfam" id="NF041686">
    <property type="entry name" value="ant_diox_reg_AndR"/>
    <property type="match status" value="1"/>
</dbReference>
<dbReference type="GO" id="GO:0003700">
    <property type="term" value="F:DNA-binding transcription factor activity"/>
    <property type="evidence" value="ECO:0007669"/>
    <property type="project" value="InterPro"/>
</dbReference>
<dbReference type="RefSeq" id="WP_131280109.1">
    <property type="nucleotide sequence ID" value="NZ_CP031395.1"/>
</dbReference>
<evidence type="ECO:0000259" key="4">
    <source>
        <dbReference type="PROSITE" id="PS01124"/>
    </source>
</evidence>
<dbReference type="EMBL" id="CP031395">
    <property type="protein sequence ID" value="QBK06521.1"/>
    <property type="molecule type" value="Genomic_DNA"/>
</dbReference>
<sequence length="350" mass="38393">MQLAPRTAVAVTAVPGPFEPQALRAHRLFESGDLDEARERISRVMQPHRLQPLGAGLGTPSRSHMDYTRLGDLGLGTIAFFGQPTRVDVEAVEDYHLLMFCLRGHAQVRSAGQTLTASTRSGVICAPGHSFLADLSPDCEQFVLRLDRRMVEAHLGLDEMPARFHAALDLRRPALQAWLDQLRLLAASPALLDTARRHPLVAVEMERLLVHLLHEGQGLGADTHDANLQITGIAPACVLRAERYMEEHAGSALRLVDIATAAGTPTRTLLEAFKRFRATSPMQHLQALRLERAHALLRAGASEPRNGAAQETTSVATIAFDCGFTHLGRFAQAYRRRYGVPPSVTLTARR</sequence>
<dbReference type="InterPro" id="IPR035418">
    <property type="entry name" value="AraC-bd_2"/>
</dbReference>
<dbReference type="InterPro" id="IPR037923">
    <property type="entry name" value="HTH-like"/>
</dbReference>
<dbReference type="SUPFAM" id="SSF46689">
    <property type="entry name" value="Homeodomain-like"/>
    <property type="match status" value="1"/>
</dbReference>
<evidence type="ECO:0000256" key="1">
    <source>
        <dbReference type="ARBA" id="ARBA00023015"/>
    </source>
</evidence>
<evidence type="ECO:0000256" key="3">
    <source>
        <dbReference type="ARBA" id="ARBA00023163"/>
    </source>
</evidence>
<accession>A0A4P6URV6</accession>
<keyword evidence="3" id="KW-0804">Transcription</keyword>
<evidence type="ECO:0000313" key="6">
    <source>
        <dbReference type="Proteomes" id="UP000292939"/>
    </source>
</evidence>
<evidence type="ECO:0000313" key="5">
    <source>
        <dbReference type="EMBL" id="QBK06521.1"/>
    </source>
</evidence>
<name>A0A4P6URV6_9BURK</name>
<dbReference type="PANTHER" id="PTHR46796:SF6">
    <property type="entry name" value="ARAC SUBFAMILY"/>
    <property type="match status" value="1"/>
</dbReference>
<dbReference type="InterPro" id="IPR018060">
    <property type="entry name" value="HTH_AraC"/>
</dbReference>
<organism evidence="5 6">
    <name type="scientific">Hylemonella gracilis</name>
    <dbReference type="NCBI Taxonomy" id="80880"/>
    <lineage>
        <taxon>Bacteria</taxon>
        <taxon>Pseudomonadati</taxon>
        <taxon>Pseudomonadota</taxon>
        <taxon>Betaproteobacteria</taxon>
        <taxon>Burkholderiales</taxon>
        <taxon>Comamonadaceae</taxon>
        <taxon>Hylemonella</taxon>
    </lineage>
</organism>
<keyword evidence="1" id="KW-0805">Transcription regulation</keyword>
<dbReference type="Pfam" id="PF14525">
    <property type="entry name" value="AraC_binding_2"/>
    <property type="match status" value="1"/>
</dbReference>
<dbReference type="SMART" id="SM00342">
    <property type="entry name" value="HTH_ARAC"/>
    <property type="match status" value="1"/>
</dbReference>
<feature type="domain" description="HTH araC/xylS-type" evidence="4">
    <location>
        <begin position="239"/>
        <end position="348"/>
    </location>
</feature>
<reference evidence="5 6" key="1">
    <citation type="submission" date="2018-07" db="EMBL/GenBank/DDBJ databases">
        <title>Exploring interactions and the metabolic potential of the ultra-small soil bacteria Hylemonella gracilis.</title>
        <authorList>
            <person name="Tyc O."/>
            <person name="Kulkarni P."/>
            <person name="Gawehns F."/>
            <person name="Hundscheid M."/>
            <person name="Zweers H."/>
            <person name="Garbeva P."/>
        </authorList>
    </citation>
    <scope>NUCLEOTIDE SEQUENCE [LARGE SCALE GENOMIC DNA]</scope>
    <source>
        <strain evidence="5 6">NS1</strain>
    </source>
</reference>
<dbReference type="InterPro" id="IPR050204">
    <property type="entry name" value="AraC_XylS_family_regulators"/>
</dbReference>
<dbReference type="PROSITE" id="PS01124">
    <property type="entry name" value="HTH_ARAC_FAMILY_2"/>
    <property type="match status" value="1"/>
</dbReference>
<dbReference type="Gene3D" id="1.10.10.60">
    <property type="entry name" value="Homeodomain-like"/>
    <property type="match status" value="1"/>
</dbReference>
<protein>
    <submittedName>
        <fullName evidence="5">AraC family transcriptional regulator</fullName>
    </submittedName>
</protein>
<dbReference type="InterPro" id="IPR009057">
    <property type="entry name" value="Homeodomain-like_sf"/>
</dbReference>
<dbReference type="Pfam" id="PF12833">
    <property type="entry name" value="HTH_18"/>
    <property type="match status" value="1"/>
</dbReference>
<dbReference type="Proteomes" id="UP000292939">
    <property type="component" value="Chromosome"/>
</dbReference>
<dbReference type="PANTHER" id="PTHR46796">
    <property type="entry name" value="HTH-TYPE TRANSCRIPTIONAL ACTIVATOR RHAS-RELATED"/>
    <property type="match status" value="1"/>
</dbReference>
<dbReference type="InterPro" id="IPR049668">
    <property type="entry name" value="AndR"/>
</dbReference>
<dbReference type="GO" id="GO:0043565">
    <property type="term" value="F:sequence-specific DNA binding"/>
    <property type="evidence" value="ECO:0007669"/>
    <property type="project" value="InterPro"/>
</dbReference>
<proteinExistence type="predicted"/>
<gene>
    <name evidence="5" type="ORF">DW355_10985</name>
</gene>
<keyword evidence="2" id="KW-0238">DNA-binding</keyword>
<dbReference type="AlphaFoldDB" id="A0A4P6URV6"/>
<evidence type="ECO:0000256" key="2">
    <source>
        <dbReference type="ARBA" id="ARBA00023125"/>
    </source>
</evidence>
<dbReference type="OrthoDB" id="185346at2"/>
<dbReference type="KEGG" id="hgr:DW355_10985"/>